<gene>
    <name evidence="2" type="ORF">BK742_00045</name>
</gene>
<protein>
    <submittedName>
        <fullName evidence="2">Cell surface protein</fullName>
    </submittedName>
</protein>
<name>A0A243BS89_BACTU</name>
<accession>A0A243BS89</accession>
<sequence length="207" mass="23842">EEKPEVKPDPKPETKPEEKPEVKPDPKPEIKPEEKPEVKPDPKPETKPEEKPVVPKGFDPELVQPGFEYYPEALESLYAQPHFTPEAQSILKEINKKYSTNLKYKDLLGSVHIMDDGMYYPEGSYVGGQFVVTGKKDDFKIIFLDNNPATVELTKRWVTYLTGVNLDREIDETKEEDSINNYEKDSYKIRIGQSMSKDMMYVQIKGN</sequence>
<evidence type="ECO:0000313" key="3">
    <source>
        <dbReference type="Proteomes" id="UP000195089"/>
    </source>
</evidence>
<reference evidence="2 3" key="1">
    <citation type="submission" date="2016-10" db="EMBL/GenBank/DDBJ databases">
        <title>Comparative genomics of Bacillus thuringiensis reveals a path to pathogens against multiple invertebrate hosts.</title>
        <authorList>
            <person name="Zheng J."/>
            <person name="Gao Q."/>
            <person name="Liu H."/>
            <person name="Peng D."/>
            <person name="Ruan L."/>
            <person name="Sun M."/>
        </authorList>
    </citation>
    <scope>NUCLEOTIDE SEQUENCE [LARGE SCALE GENOMIC DNA]</scope>
    <source>
        <strain evidence="2">BGSC 4BX1</strain>
    </source>
</reference>
<comment type="caution">
    <text evidence="2">The sequence shown here is derived from an EMBL/GenBank/DDBJ whole genome shotgun (WGS) entry which is preliminary data.</text>
</comment>
<evidence type="ECO:0000256" key="1">
    <source>
        <dbReference type="SAM" id="MobiDB-lite"/>
    </source>
</evidence>
<organism evidence="2 3">
    <name type="scientific">Bacillus thuringiensis serovar pingluonsis</name>
    <dbReference type="NCBI Taxonomy" id="180881"/>
    <lineage>
        <taxon>Bacteria</taxon>
        <taxon>Bacillati</taxon>
        <taxon>Bacillota</taxon>
        <taxon>Bacilli</taxon>
        <taxon>Bacillales</taxon>
        <taxon>Bacillaceae</taxon>
        <taxon>Bacillus</taxon>
        <taxon>Bacillus cereus group</taxon>
    </lineage>
</organism>
<feature type="region of interest" description="Disordered" evidence="1">
    <location>
        <begin position="1"/>
        <end position="58"/>
    </location>
</feature>
<proteinExistence type="predicted"/>
<feature type="non-terminal residue" evidence="2">
    <location>
        <position position="1"/>
    </location>
</feature>
<evidence type="ECO:0000313" key="2">
    <source>
        <dbReference type="EMBL" id="OTY50349.1"/>
    </source>
</evidence>
<feature type="compositionally biased region" description="Basic and acidic residues" evidence="1">
    <location>
        <begin position="1"/>
        <end position="53"/>
    </location>
</feature>
<dbReference type="EMBL" id="NFDL01000001">
    <property type="protein sequence ID" value="OTY50349.1"/>
    <property type="molecule type" value="Genomic_DNA"/>
</dbReference>
<dbReference type="AlphaFoldDB" id="A0A243BS89"/>
<dbReference type="Proteomes" id="UP000195089">
    <property type="component" value="Unassembled WGS sequence"/>
</dbReference>